<dbReference type="InterPro" id="IPR050366">
    <property type="entry name" value="BP-dependent_transpt_permease"/>
</dbReference>
<keyword evidence="6 12" id="KW-1133">Transmembrane helix</keyword>
<feature type="transmembrane region" description="Helical" evidence="12">
    <location>
        <begin position="73"/>
        <end position="97"/>
    </location>
</feature>
<evidence type="ECO:0000256" key="4">
    <source>
        <dbReference type="ARBA" id="ARBA00022596"/>
    </source>
</evidence>
<evidence type="ECO:0000256" key="1">
    <source>
        <dbReference type="ARBA" id="ARBA00004651"/>
    </source>
</evidence>
<reference evidence="14 15" key="1">
    <citation type="journal article" date="2012" name="BMC Genomics">
        <title>Comparative genomic analysis of the genus Staphylococcus including Staphylococcus aureus and its newly described sister species Staphylococcus simiae.</title>
        <authorList>
            <person name="Suzuki H."/>
            <person name="Lefebure T."/>
            <person name="Pavinski Bitar P."/>
            <person name="Stanhope M.J."/>
        </authorList>
    </citation>
    <scope>NUCLEOTIDE SEQUENCE [LARGE SCALE GENOMIC DNA]</scope>
    <source>
        <strain evidence="14 15">CCM 7213</strain>
    </source>
</reference>
<keyword evidence="2 12" id="KW-0813">Transport</keyword>
<dbReference type="Pfam" id="PF00528">
    <property type="entry name" value="BPD_transp_1"/>
    <property type="match status" value="1"/>
</dbReference>
<gene>
    <name evidence="14" type="ORF">SS7213T_11745</name>
</gene>
<dbReference type="OrthoDB" id="9797472at2"/>
<evidence type="ECO:0000256" key="3">
    <source>
        <dbReference type="ARBA" id="ARBA00022475"/>
    </source>
</evidence>
<evidence type="ECO:0000256" key="2">
    <source>
        <dbReference type="ARBA" id="ARBA00022448"/>
    </source>
</evidence>
<dbReference type="GO" id="GO:0015675">
    <property type="term" value="P:nickel cation transport"/>
    <property type="evidence" value="ECO:0007669"/>
    <property type="project" value="UniProtKB-KW"/>
</dbReference>
<feature type="transmembrane region" description="Helical" evidence="12">
    <location>
        <begin position="118"/>
        <end position="142"/>
    </location>
</feature>
<evidence type="ECO:0000256" key="6">
    <source>
        <dbReference type="ARBA" id="ARBA00022989"/>
    </source>
</evidence>
<organism evidence="14 15">
    <name type="scientific">Staphylococcus simiae CCM 7213 = CCUG 51256</name>
    <dbReference type="NCBI Taxonomy" id="911238"/>
    <lineage>
        <taxon>Bacteria</taxon>
        <taxon>Bacillati</taxon>
        <taxon>Bacillota</taxon>
        <taxon>Bacilli</taxon>
        <taxon>Bacillales</taxon>
        <taxon>Staphylococcaceae</taxon>
        <taxon>Staphylococcus</taxon>
    </lineage>
</organism>
<feature type="transmembrane region" description="Helical" evidence="12">
    <location>
        <begin position="233"/>
        <end position="256"/>
    </location>
</feature>
<keyword evidence="7" id="KW-0406">Ion transport</keyword>
<keyword evidence="8 12" id="KW-0472">Membrane</keyword>
<comment type="subunit">
    <text evidence="10">The complex is composed of two ATP-binding proteins (NikD and NikE), two transmembrane proteins (NikB and NikC) and a solute-binding protein (NikA).</text>
</comment>
<dbReference type="PANTHER" id="PTHR43386:SF1">
    <property type="entry name" value="D,D-DIPEPTIDE TRANSPORT SYSTEM PERMEASE PROTEIN DDPC-RELATED"/>
    <property type="match status" value="1"/>
</dbReference>
<sequence length="276" mass="30923">MHFNIKKQHIIYYLFAIYILLFIILQFVVNSDDAVKVNLAQTFEPISWHHLLGTDDYGRDLFTRVVVGARTTLFVTILTLLATVMIGVPLGLIAGYKKGWIESVILRLIDIGLSIPEFVIMIALASFFQPSIWNLVLAITVIKWMNYTRVTRSIVSSEVSKSYIQMAQLFKVPTIVILIKHLVPKIVPSIIVLMIVDFGKIILYISSLSFLGLGAQPPSPEWGAMLQLGRDFIASHPVMIIAPATIIAITILLFNLTGDALRDRLLTRRGDNHGSH</sequence>
<dbReference type="Gene3D" id="1.10.3720.10">
    <property type="entry name" value="MetI-like"/>
    <property type="match status" value="1"/>
</dbReference>
<comment type="subcellular location">
    <subcellularLocation>
        <location evidence="1 12">Cell membrane</location>
        <topology evidence="1 12">Multi-pass membrane protein</topology>
    </subcellularLocation>
</comment>
<dbReference type="PATRIC" id="fig|911238.3.peg.2073"/>
<evidence type="ECO:0000256" key="11">
    <source>
        <dbReference type="ARBA" id="ARBA00044773"/>
    </source>
</evidence>
<keyword evidence="15" id="KW-1185">Reference proteome</keyword>
<keyword evidence="3" id="KW-1003">Cell membrane</keyword>
<keyword evidence="7" id="KW-0921">Nickel transport</keyword>
<dbReference type="EMBL" id="AEUN01000526">
    <property type="protein sequence ID" value="EHJ06947.1"/>
    <property type="molecule type" value="Genomic_DNA"/>
</dbReference>
<feature type="transmembrane region" description="Helical" evidence="12">
    <location>
        <begin position="12"/>
        <end position="29"/>
    </location>
</feature>
<dbReference type="SUPFAM" id="SSF161098">
    <property type="entry name" value="MetI-like"/>
    <property type="match status" value="1"/>
</dbReference>
<dbReference type="Proteomes" id="UP000005413">
    <property type="component" value="Unassembled WGS sequence"/>
</dbReference>
<dbReference type="PROSITE" id="PS50928">
    <property type="entry name" value="ABC_TM1"/>
    <property type="match status" value="1"/>
</dbReference>
<dbReference type="AlphaFoldDB" id="G5JLI2"/>
<dbReference type="InterPro" id="IPR053385">
    <property type="entry name" value="ABC_transport_permease"/>
</dbReference>
<dbReference type="GO" id="GO:0055085">
    <property type="term" value="P:transmembrane transport"/>
    <property type="evidence" value="ECO:0007669"/>
    <property type="project" value="InterPro"/>
</dbReference>
<evidence type="ECO:0000256" key="8">
    <source>
        <dbReference type="ARBA" id="ARBA00023136"/>
    </source>
</evidence>
<evidence type="ECO:0000259" key="13">
    <source>
        <dbReference type="PROSITE" id="PS50928"/>
    </source>
</evidence>
<protein>
    <recommendedName>
        <fullName evidence="11">Nickel import system permease protein NikC</fullName>
    </recommendedName>
</protein>
<comment type="caution">
    <text evidence="14">The sequence shown here is derived from an EMBL/GenBank/DDBJ whole genome shotgun (WGS) entry which is preliminary data.</text>
</comment>
<evidence type="ECO:0000256" key="9">
    <source>
        <dbReference type="ARBA" id="ARBA00024202"/>
    </source>
</evidence>
<evidence type="ECO:0000313" key="15">
    <source>
        <dbReference type="Proteomes" id="UP000005413"/>
    </source>
</evidence>
<feature type="transmembrane region" description="Helical" evidence="12">
    <location>
        <begin position="190"/>
        <end position="213"/>
    </location>
</feature>
<keyword evidence="5 12" id="KW-0812">Transmembrane</keyword>
<evidence type="ECO:0000256" key="5">
    <source>
        <dbReference type="ARBA" id="ARBA00022692"/>
    </source>
</evidence>
<dbReference type="InterPro" id="IPR035906">
    <property type="entry name" value="MetI-like_sf"/>
</dbReference>
<dbReference type="GO" id="GO:0005886">
    <property type="term" value="C:plasma membrane"/>
    <property type="evidence" value="ECO:0007669"/>
    <property type="project" value="UniProtKB-SubCell"/>
</dbReference>
<accession>G5JLI2</accession>
<keyword evidence="4" id="KW-0533">Nickel</keyword>
<proteinExistence type="inferred from homology"/>
<comment type="similarity">
    <text evidence="9">Belongs to the binding-protein-dependent transport system permease family. OppBC subfamily.</text>
</comment>
<dbReference type="PANTHER" id="PTHR43386">
    <property type="entry name" value="OLIGOPEPTIDE TRANSPORT SYSTEM PERMEASE PROTEIN APPC"/>
    <property type="match status" value="1"/>
</dbReference>
<dbReference type="InterPro" id="IPR000515">
    <property type="entry name" value="MetI-like"/>
</dbReference>
<dbReference type="NCBIfam" id="NF045474">
    <property type="entry name" value="Opp2C"/>
    <property type="match status" value="1"/>
</dbReference>
<evidence type="ECO:0000256" key="10">
    <source>
        <dbReference type="ARBA" id="ARBA00038669"/>
    </source>
</evidence>
<evidence type="ECO:0000256" key="7">
    <source>
        <dbReference type="ARBA" id="ARBA00023112"/>
    </source>
</evidence>
<evidence type="ECO:0000256" key="12">
    <source>
        <dbReference type="RuleBase" id="RU363032"/>
    </source>
</evidence>
<name>G5JLI2_9STAP</name>
<feature type="domain" description="ABC transmembrane type-1" evidence="13">
    <location>
        <begin position="69"/>
        <end position="258"/>
    </location>
</feature>
<evidence type="ECO:0000313" key="14">
    <source>
        <dbReference type="EMBL" id="EHJ06947.1"/>
    </source>
</evidence>
<dbReference type="CDD" id="cd06261">
    <property type="entry name" value="TM_PBP2"/>
    <property type="match status" value="1"/>
</dbReference>